<feature type="compositionally biased region" description="Low complexity" evidence="1">
    <location>
        <begin position="72"/>
        <end position="99"/>
    </location>
</feature>
<evidence type="ECO:0000256" key="2">
    <source>
        <dbReference type="SAM" id="SignalP"/>
    </source>
</evidence>
<dbReference type="RefSeq" id="WP_116614163.1">
    <property type="nucleotide sequence ID" value="NZ_QEOB01000026.1"/>
</dbReference>
<dbReference type="PROSITE" id="PS51257">
    <property type="entry name" value="PROKAR_LIPOPROTEIN"/>
    <property type="match status" value="1"/>
</dbReference>
<evidence type="ECO:0008006" key="5">
    <source>
        <dbReference type="Google" id="ProtNLM"/>
    </source>
</evidence>
<dbReference type="Proteomes" id="UP000245712">
    <property type="component" value="Unassembled WGS sequence"/>
</dbReference>
<organism evidence="3 4">
    <name type="scientific">Paraburkholderia unamae</name>
    <dbReference type="NCBI Taxonomy" id="219649"/>
    <lineage>
        <taxon>Bacteria</taxon>
        <taxon>Pseudomonadati</taxon>
        <taxon>Pseudomonadota</taxon>
        <taxon>Betaproteobacteria</taxon>
        <taxon>Burkholderiales</taxon>
        <taxon>Burkholderiaceae</taxon>
        <taxon>Paraburkholderia</taxon>
    </lineage>
</organism>
<evidence type="ECO:0000313" key="3">
    <source>
        <dbReference type="EMBL" id="PVX71991.1"/>
    </source>
</evidence>
<gene>
    <name evidence="3" type="ORF">C7402_12638</name>
</gene>
<keyword evidence="4" id="KW-1185">Reference proteome</keyword>
<sequence length="194" mass="19589">MNKRNACFAGLAAAVTLLAGCAAQYRNTGACEEEMRNRLADTTFGELKVTHSATTYRGARVVIEGQLDHGMAPAEPASSAQAARAAQPASAAARAASAQNSGSPESNALAAPANVATVVPGMMAVPTAPVATQSTEAAPTTPIGALAAKLGIKKAVRPAAAAECTFNETGLSTFRWLAPPVLAKTTPAPDDDSE</sequence>
<comment type="caution">
    <text evidence="3">The sequence shown here is derived from an EMBL/GenBank/DDBJ whole genome shotgun (WGS) entry which is preliminary data.</text>
</comment>
<name>A0ABX5KE81_9BURK</name>
<evidence type="ECO:0000256" key="1">
    <source>
        <dbReference type="SAM" id="MobiDB-lite"/>
    </source>
</evidence>
<evidence type="ECO:0000313" key="4">
    <source>
        <dbReference type="Proteomes" id="UP000245712"/>
    </source>
</evidence>
<reference evidence="3 4" key="1">
    <citation type="submission" date="2018-05" db="EMBL/GenBank/DDBJ databases">
        <title>Genomic Encyclopedia of Type Strains, Phase IV (KMG-V): Genome sequencing to study the core and pangenomes of soil and plant-associated prokaryotes.</title>
        <authorList>
            <person name="Whitman W."/>
        </authorList>
    </citation>
    <scope>NUCLEOTIDE SEQUENCE [LARGE SCALE GENOMIC DNA]</scope>
    <source>
        <strain evidence="3 4">SCZa-39</strain>
    </source>
</reference>
<feature type="region of interest" description="Disordered" evidence="1">
    <location>
        <begin position="71"/>
        <end position="108"/>
    </location>
</feature>
<feature type="chain" id="PRO_5046090715" description="Lipoprotein" evidence="2">
    <location>
        <begin position="20"/>
        <end position="194"/>
    </location>
</feature>
<feature type="signal peptide" evidence="2">
    <location>
        <begin position="1"/>
        <end position="19"/>
    </location>
</feature>
<accession>A0ABX5KE81</accession>
<keyword evidence="2" id="KW-0732">Signal</keyword>
<proteinExistence type="predicted"/>
<dbReference type="EMBL" id="QEOB01000026">
    <property type="protein sequence ID" value="PVX71991.1"/>
    <property type="molecule type" value="Genomic_DNA"/>
</dbReference>
<protein>
    <recommendedName>
        <fullName evidence="5">Lipoprotein</fullName>
    </recommendedName>
</protein>